<evidence type="ECO:0000256" key="4">
    <source>
        <dbReference type="ARBA" id="ARBA00023002"/>
    </source>
</evidence>
<sequence>MKPPYDIVIIGAGIVGLATAQKYLSQHPGKRLLVLDKEDRLAAHQTGRNSGVIHSGIYYKPGSLKATNCRDGYHQLVAFCQKHDIPHEICGKLIVATREDELPRLEALHQRAQANGLENVTRLSSEQIADYEPHATGIAALRVPQTGIVDYHALCRALAQEITAAGGTIQLQTRLLEIVESNDQLVLETSQGTIPAKQLCTCAGLHSDRLARQTDPEISLRIIPFRGEYYELTPEAQHLVKHLIYPVPDPAFPFLGVHFTRMTSGGIEAGPNAVLALAREGYTWSDINLRDLLDTFAWPGFWTLAKRHWRMGSDEIVRSLSKKAFAHALQRLIPEIQESDLHTAPSGVRAQACHSDGSLLDDFHFEQHRRILHVCNAPSPAATAALSIADSIVEQMQK</sequence>
<evidence type="ECO:0000313" key="7">
    <source>
        <dbReference type="EMBL" id="MBD5781409.1"/>
    </source>
</evidence>
<dbReference type="GO" id="GO:0047545">
    <property type="term" value="F:(S)-2-hydroxyglutarate dehydrogenase activity"/>
    <property type="evidence" value="ECO:0007669"/>
    <property type="project" value="TreeGrafter"/>
</dbReference>
<accession>A0A927IJ20</accession>
<comment type="similarity">
    <text evidence="5">Belongs to the L2HGDH family.</text>
</comment>
<keyword evidence="2" id="KW-0285">Flavoprotein</keyword>
<dbReference type="Gene3D" id="3.50.50.60">
    <property type="entry name" value="FAD/NAD(P)-binding domain"/>
    <property type="match status" value="1"/>
</dbReference>
<dbReference type="InterPro" id="IPR036188">
    <property type="entry name" value="FAD/NAD-bd_sf"/>
</dbReference>
<dbReference type="GO" id="GO:0005737">
    <property type="term" value="C:cytoplasm"/>
    <property type="evidence" value="ECO:0007669"/>
    <property type="project" value="TreeGrafter"/>
</dbReference>
<organism evidence="7 8">
    <name type="scientific">Pelagicoccus enzymogenes</name>
    <dbReference type="NCBI Taxonomy" id="2773457"/>
    <lineage>
        <taxon>Bacteria</taxon>
        <taxon>Pseudomonadati</taxon>
        <taxon>Verrucomicrobiota</taxon>
        <taxon>Opitutia</taxon>
        <taxon>Puniceicoccales</taxon>
        <taxon>Pelagicoccaceae</taxon>
        <taxon>Pelagicoccus</taxon>
    </lineage>
</organism>
<comment type="cofactor">
    <cofactor evidence="1">
        <name>FAD</name>
        <dbReference type="ChEBI" id="CHEBI:57692"/>
    </cofactor>
</comment>
<evidence type="ECO:0000259" key="6">
    <source>
        <dbReference type="Pfam" id="PF01266"/>
    </source>
</evidence>
<name>A0A927IJ20_9BACT</name>
<dbReference type="InterPro" id="IPR006076">
    <property type="entry name" value="FAD-dep_OxRdtase"/>
</dbReference>
<evidence type="ECO:0000256" key="5">
    <source>
        <dbReference type="ARBA" id="ARBA00037941"/>
    </source>
</evidence>
<evidence type="ECO:0000256" key="3">
    <source>
        <dbReference type="ARBA" id="ARBA00022827"/>
    </source>
</evidence>
<keyword evidence="4 7" id="KW-0560">Oxidoreductase</keyword>
<comment type="caution">
    <text evidence="7">The sequence shown here is derived from an EMBL/GenBank/DDBJ whole genome shotgun (WGS) entry which is preliminary data.</text>
</comment>
<protein>
    <submittedName>
        <fullName evidence="7">L-2-hydroxyglutarate oxidase</fullName>
        <ecNumber evidence="7">1.1.3.-</ecNumber>
    </submittedName>
</protein>
<feature type="domain" description="FAD dependent oxidoreductase" evidence="6">
    <location>
        <begin position="6"/>
        <end position="393"/>
    </location>
</feature>
<evidence type="ECO:0000313" key="8">
    <source>
        <dbReference type="Proteomes" id="UP000622317"/>
    </source>
</evidence>
<evidence type="ECO:0000256" key="1">
    <source>
        <dbReference type="ARBA" id="ARBA00001974"/>
    </source>
</evidence>
<dbReference type="Proteomes" id="UP000622317">
    <property type="component" value="Unassembled WGS sequence"/>
</dbReference>
<keyword evidence="8" id="KW-1185">Reference proteome</keyword>
<dbReference type="PANTHER" id="PTHR43104:SF2">
    <property type="entry name" value="L-2-HYDROXYGLUTARATE DEHYDROGENASE, MITOCHONDRIAL"/>
    <property type="match status" value="1"/>
</dbReference>
<dbReference type="SUPFAM" id="SSF51905">
    <property type="entry name" value="FAD/NAD(P)-binding domain"/>
    <property type="match status" value="1"/>
</dbReference>
<keyword evidence="3" id="KW-0274">FAD</keyword>
<dbReference type="RefSeq" id="WP_191618512.1">
    <property type="nucleotide sequence ID" value="NZ_JACYFG010000041.1"/>
</dbReference>
<gene>
    <name evidence="7" type="primary">lhgO</name>
    <name evidence="7" type="ORF">IEN85_18050</name>
</gene>
<dbReference type="EC" id="1.1.3.-" evidence="7"/>
<dbReference type="PANTHER" id="PTHR43104">
    <property type="entry name" value="L-2-HYDROXYGLUTARATE DEHYDROGENASE, MITOCHONDRIAL"/>
    <property type="match status" value="1"/>
</dbReference>
<dbReference type="AlphaFoldDB" id="A0A927IJ20"/>
<dbReference type="NCBIfam" id="NF008726">
    <property type="entry name" value="PRK11728.1"/>
    <property type="match status" value="1"/>
</dbReference>
<reference evidence="7" key="1">
    <citation type="submission" date="2020-09" db="EMBL/GenBank/DDBJ databases">
        <title>Pelagicoccus enzymogenes sp. nov. with an EPS production, isolated from marine sediment.</title>
        <authorList>
            <person name="Feng X."/>
        </authorList>
    </citation>
    <scope>NUCLEOTIDE SEQUENCE</scope>
    <source>
        <strain evidence="7">NFK12</strain>
    </source>
</reference>
<dbReference type="Gene3D" id="3.30.9.10">
    <property type="entry name" value="D-Amino Acid Oxidase, subunit A, domain 2"/>
    <property type="match status" value="1"/>
</dbReference>
<dbReference type="EMBL" id="JACYFG010000041">
    <property type="protein sequence ID" value="MBD5781409.1"/>
    <property type="molecule type" value="Genomic_DNA"/>
</dbReference>
<dbReference type="Pfam" id="PF01266">
    <property type="entry name" value="DAO"/>
    <property type="match status" value="1"/>
</dbReference>
<proteinExistence type="inferred from homology"/>
<evidence type="ECO:0000256" key="2">
    <source>
        <dbReference type="ARBA" id="ARBA00022630"/>
    </source>
</evidence>